<evidence type="ECO:0000256" key="1">
    <source>
        <dbReference type="SAM" id="MobiDB-lite"/>
    </source>
</evidence>
<keyword evidence="2" id="KW-1133">Transmembrane helix</keyword>
<feature type="compositionally biased region" description="Basic and acidic residues" evidence="1">
    <location>
        <begin position="134"/>
        <end position="145"/>
    </location>
</feature>
<feature type="region of interest" description="Disordered" evidence="1">
    <location>
        <begin position="115"/>
        <end position="145"/>
    </location>
</feature>
<reference evidence="4" key="1">
    <citation type="journal article" date="2019" name="Int. J. Syst. Evol. Microbiol.">
        <title>The Global Catalogue of Microorganisms (GCM) 10K type strain sequencing project: providing services to taxonomists for standard genome sequencing and annotation.</title>
        <authorList>
            <consortium name="The Broad Institute Genomics Platform"/>
            <consortium name="The Broad Institute Genome Sequencing Center for Infectious Disease"/>
            <person name="Wu L."/>
            <person name="Ma J."/>
        </authorList>
    </citation>
    <scope>NUCLEOTIDE SEQUENCE [LARGE SCALE GENOMIC DNA]</scope>
    <source>
        <strain evidence="4">JCM 17939</strain>
    </source>
</reference>
<keyword evidence="2" id="KW-0472">Membrane</keyword>
<evidence type="ECO:0000256" key="2">
    <source>
        <dbReference type="SAM" id="Phobius"/>
    </source>
</evidence>
<feature type="transmembrane region" description="Helical" evidence="2">
    <location>
        <begin position="31"/>
        <end position="49"/>
    </location>
</feature>
<evidence type="ECO:0000313" key="4">
    <source>
        <dbReference type="Proteomes" id="UP001501442"/>
    </source>
</evidence>
<feature type="transmembrane region" description="Helical" evidence="2">
    <location>
        <begin position="55"/>
        <end position="73"/>
    </location>
</feature>
<name>A0ABP8UBF7_9ACTN</name>
<feature type="compositionally biased region" description="Basic residues" evidence="1">
    <location>
        <begin position="115"/>
        <end position="125"/>
    </location>
</feature>
<gene>
    <name evidence="3" type="ORF">GCM10023196_035000</name>
</gene>
<dbReference type="RefSeq" id="WP_345431886.1">
    <property type="nucleotide sequence ID" value="NZ_BAABHK010000004.1"/>
</dbReference>
<comment type="caution">
    <text evidence="3">The sequence shown here is derived from an EMBL/GenBank/DDBJ whole genome shotgun (WGS) entry which is preliminary data.</text>
</comment>
<evidence type="ECO:0000313" key="3">
    <source>
        <dbReference type="EMBL" id="GAA4626501.1"/>
    </source>
</evidence>
<accession>A0ABP8UBF7</accession>
<protein>
    <submittedName>
        <fullName evidence="3">Uncharacterized protein</fullName>
    </submittedName>
</protein>
<dbReference type="EMBL" id="BAABHK010000004">
    <property type="protein sequence ID" value="GAA4626501.1"/>
    <property type="molecule type" value="Genomic_DNA"/>
</dbReference>
<organism evidence="3 4">
    <name type="scientific">Actinoallomurus vinaceus</name>
    <dbReference type="NCBI Taxonomy" id="1080074"/>
    <lineage>
        <taxon>Bacteria</taxon>
        <taxon>Bacillati</taxon>
        <taxon>Actinomycetota</taxon>
        <taxon>Actinomycetes</taxon>
        <taxon>Streptosporangiales</taxon>
        <taxon>Thermomonosporaceae</taxon>
        <taxon>Actinoallomurus</taxon>
    </lineage>
</organism>
<keyword evidence="4" id="KW-1185">Reference proteome</keyword>
<proteinExistence type="predicted"/>
<dbReference type="Proteomes" id="UP001501442">
    <property type="component" value="Unassembled WGS sequence"/>
</dbReference>
<sequence length="145" mass="16065">MAEDSGEGRPDWWPLLNAPTEVIRRLKNEPLLLVGIGTAVVLAVIAVYAPDRGRFYALLLTGLVLILCLIRAFTIGTRRKDTPPPTTESDIRLGGRSQVEDVHINTWGPSARTRFRSRRGSKIKGARFNTGMRNHPDEAPPPGDR</sequence>
<keyword evidence="2" id="KW-0812">Transmembrane</keyword>